<dbReference type="SUPFAM" id="SSF54695">
    <property type="entry name" value="POZ domain"/>
    <property type="match status" value="1"/>
</dbReference>
<keyword evidence="12" id="KW-1185">Reference proteome</keyword>
<evidence type="ECO:0000256" key="4">
    <source>
        <dbReference type="ARBA" id="ARBA00022837"/>
    </source>
</evidence>
<keyword evidence="5 8" id="KW-1015">Disulfide bond</keyword>
<keyword evidence="4 7" id="KW-0106">Calcium</keyword>
<dbReference type="SMART" id="SM00875">
    <property type="entry name" value="BACK"/>
    <property type="match status" value="1"/>
</dbReference>
<comment type="similarity">
    <text evidence="6">Belongs to the apyrase family.</text>
</comment>
<feature type="domain" description="SRCR" evidence="10">
    <location>
        <begin position="227"/>
        <end position="309"/>
    </location>
</feature>
<evidence type="ECO:0000256" key="3">
    <source>
        <dbReference type="ARBA" id="ARBA00022801"/>
    </source>
</evidence>
<dbReference type="Gene3D" id="1.25.40.420">
    <property type="match status" value="1"/>
</dbReference>
<evidence type="ECO:0000313" key="12">
    <source>
        <dbReference type="Proteomes" id="UP000290572"/>
    </source>
</evidence>
<dbReference type="InterPro" id="IPR036258">
    <property type="entry name" value="Apyrase_sf"/>
</dbReference>
<dbReference type="STRING" id="84645.A0A498M3M0"/>
<comment type="cofactor">
    <cofactor evidence="1 7">
        <name>Ca(2+)</name>
        <dbReference type="ChEBI" id="CHEBI:29108"/>
    </cofactor>
</comment>
<keyword evidence="9" id="KW-0812">Transmembrane</keyword>
<dbReference type="Pfam" id="PF06079">
    <property type="entry name" value="Apyrase"/>
    <property type="match status" value="1"/>
</dbReference>
<evidence type="ECO:0000256" key="8">
    <source>
        <dbReference type="PROSITE-ProRule" id="PRU00196"/>
    </source>
</evidence>
<dbReference type="GO" id="GO:0045134">
    <property type="term" value="F:UDP phosphatase activity"/>
    <property type="evidence" value="ECO:0007669"/>
    <property type="project" value="TreeGrafter"/>
</dbReference>
<dbReference type="SMART" id="SM00202">
    <property type="entry name" value="SR"/>
    <property type="match status" value="1"/>
</dbReference>
<feature type="transmembrane region" description="Helical" evidence="9">
    <location>
        <begin position="31"/>
        <end position="49"/>
    </location>
</feature>
<dbReference type="GO" id="GO:0030166">
    <property type="term" value="P:proteoglycan biosynthetic process"/>
    <property type="evidence" value="ECO:0007669"/>
    <property type="project" value="TreeGrafter"/>
</dbReference>
<protein>
    <submittedName>
        <fullName evidence="11">Galectin-3-binding A-like protein</fullName>
    </submittedName>
</protein>
<evidence type="ECO:0000313" key="11">
    <source>
        <dbReference type="EMBL" id="RXN14052.1"/>
    </source>
</evidence>
<dbReference type="Pfam" id="PF07707">
    <property type="entry name" value="BACK"/>
    <property type="match status" value="1"/>
</dbReference>
<dbReference type="InterPro" id="IPR001190">
    <property type="entry name" value="SRCR"/>
</dbReference>
<proteinExistence type="evidence at protein level"/>
<comment type="caution">
    <text evidence="8">Lacks conserved residue(s) required for the propagation of feature annotation.</text>
</comment>
<dbReference type="GO" id="GO:0004382">
    <property type="term" value="F:GDP phosphatase activity"/>
    <property type="evidence" value="ECO:0007669"/>
    <property type="project" value="TreeGrafter"/>
</dbReference>
<dbReference type="SUPFAM" id="SSF56487">
    <property type="entry name" value="SRCR-like"/>
    <property type="match status" value="1"/>
</dbReference>
<evidence type="ECO:0007829" key="13">
    <source>
        <dbReference type="PeptideAtlas" id="A0A498M3M0"/>
    </source>
</evidence>
<dbReference type="InterPro" id="IPR011333">
    <property type="entry name" value="SKP1/BTB/POZ_sf"/>
</dbReference>
<gene>
    <name evidence="11" type="ORF">ROHU_028887</name>
</gene>
<dbReference type="PROSITE" id="PS50287">
    <property type="entry name" value="SRCR_2"/>
    <property type="match status" value="1"/>
</dbReference>
<keyword evidence="13" id="KW-1267">Proteomics identification</keyword>
<dbReference type="PANTHER" id="PTHR13023">
    <property type="entry name" value="APYRASE"/>
    <property type="match status" value="1"/>
</dbReference>
<dbReference type="Proteomes" id="UP000290572">
    <property type="component" value="Unassembled WGS sequence"/>
</dbReference>
<dbReference type="EMBL" id="QBIY01012927">
    <property type="protein sequence ID" value="RXN14052.1"/>
    <property type="molecule type" value="Genomic_DNA"/>
</dbReference>
<evidence type="ECO:0000256" key="2">
    <source>
        <dbReference type="ARBA" id="ARBA00022723"/>
    </source>
</evidence>
<organism evidence="11 12">
    <name type="scientific">Labeo rohita</name>
    <name type="common">Indian major carp</name>
    <name type="synonym">Cyprinus rohita</name>
    <dbReference type="NCBI Taxonomy" id="84645"/>
    <lineage>
        <taxon>Eukaryota</taxon>
        <taxon>Metazoa</taxon>
        <taxon>Chordata</taxon>
        <taxon>Craniata</taxon>
        <taxon>Vertebrata</taxon>
        <taxon>Euteleostomi</taxon>
        <taxon>Actinopterygii</taxon>
        <taxon>Neopterygii</taxon>
        <taxon>Teleostei</taxon>
        <taxon>Ostariophysi</taxon>
        <taxon>Cypriniformes</taxon>
        <taxon>Cyprinidae</taxon>
        <taxon>Labeoninae</taxon>
        <taxon>Labeonini</taxon>
        <taxon>Labeo</taxon>
    </lineage>
</organism>
<dbReference type="InterPro" id="IPR011705">
    <property type="entry name" value="BACK"/>
</dbReference>
<dbReference type="InterPro" id="IPR009283">
    <property type="entry name" value="Apyrase"/>
</dbReference>
<feature type="binding site" evidence="7">
    <location>
        <position position="203"/>
    </location>
    <ligand>
        <name>Ca(2+)</name>
        <dbReference type="ChEBI" id="CHEBI:29108"/>
    </ligand>
</feature>
<dbReference type="Gene3D" id="2.120.10.100">
    <property type="entry name" value="Apyrase"/>
    <property type="match status" value="1"/>
</dbReference>
<keyword evidence="2 7" id="KW-0479">Metal-binding</keyword>
<evidence type="ECO:0000256" key="1">
    <source>
        <dbReference type="ARBA" id="ARBA00001913"/>
    </source>
</evidence>
<evidence type="ECO:0000259" key="10">
    <source>
        <dbReference type="PROSITE" id="PS50287"/>
    </source>
</evidence>
<dbReference type="PRINTS" id="PR00258">
    <property type="entry name" value="SPERACTRCPTR"/>
</dbReference>
<accession>A0A498M3M0</accession>
<dbReference type="AlphaFoldDB" id="A0A498M3M0"/>
<keyword evidence="9" id="KW-1133">Transmembrane helix</keyword>
<sequence>MNSLRISVGGLPMLTSMTNTTDSRFRIKWKAIVLVVSALTLVLLIYMQLLPFHPQPRGKYGLKLNHQEVRTEGHYNDTYPLSPPERTAQGTRYRIGVIADLDTNSLSDKKLTWFSYMLKGHLLVSESGDTVAVEWDQDRVVLESHLAEKGRGMELSELVVFNGKLYSVDDRTGVIYNIDGLKAVPWVILPDGDGSVSKGFKAEWLAVKDEHLYVGGLGKEWTTTNGEVLNDNPEWVKVVGFHGDVQHQNWVPKYNALRSAAGINPPGSGPVWLDDMNCKGSESSLSECSFKDWGVTDCSHKEDAGVVCESGKNVTSDRQFFLDNSLGLSHDLGLLFDSGDGCDFTVNVQDVSEEAELTFCVHSTILMFYPKLNITNGSRNLTVDVSHTCHPHVSAFLRYLYTRQIDVSITSAQCLHQLAFIFGVKKLMGDVGRVFTLLIPEDNTFRTQVSMYEYGVRTSDLVLQENVLQYLSWNCEFLINSPVWSTISFHMMDALLQRSDLIVKDEAFLLEALERWIQDNGDEISSDQQASLVKHIRFLLIPVDKLYEIQFSSSILHQKQERLYLAGLLRGFQFNALPFSKIRKQMDNMSSEYLPRIYTGDEWDLFINDTTVSHAVPQYPSNIRYNNYNYNQRYVPNNRIQSFSTPAHPSALYKEKKVQWQAQMFLSAQECSNYGISCTSFPVARFLANGNQNIYASTIGYSNRLILSCKNKNNVFHVQDFKSNIAVIPNNSSMGLPNPCPNDYNFRFVVRPQYI</sequence>
<evidence type="ECO:0000256" key="9">
    <source>
        <dbReference type="SAM" id="Phobius"/>
    </source>
</evidence>
<feature type="binding site" evidence="7">
    <location>
        <position position="156"/>
    </location>
    <ligand>
        <name>Ca(2+)</name>
        <dbReference type="ChEBI" id="CHEBI:29108"/>
    </ligand>
</feature>
<dbReference type="GO" id="GO:0016020">
    <property type="term" value="C:membrane"/>
    <property type="evidence" value="ECO:0007669"/>
    <property type="project" value="InterPro"/>
</dbReference>
<dbReference type="PANTHER" id="PTHR13023:SF3">
    <property type="entry name" value="SOLUBLE CALCIUM-ACTIVATED NUCLEOTIDASE 1"/>
    <property type="match status" value="1"/>
</dbReference>
<dbReference type="InterPro" id="IPR036772">
    <property type="entry name" value="SRCR-like_dom_sf"/>
</dbReference>
<feature type="binding site" evidence="7">
    <location>
        <position position="157"/>
    </location>
    <ligand>
        <name>Ca(2+)</name>
        <dbReference type="ChEBI" id="CHEBI:29108"/>
    </ligand>
</feature>
<dbReference type="CDD" id="cd18496">
    <property type="entry name" value="BACK_LGALS3BP"/>
    <property type="match status" value="1"/>
</dbReference>
<keyword evidence="9" id="KW-0472">Membrane</keyword>
<reference evidence="11 12" key="1">
    <citation type="submission" date="2018-03" db="EMBL/GenBank/DDBJ databases">
        <title>Draft genome sequence of Rohu Carp (Labeo rohita).</title>
        <authorList>
            <person name="Das P."/>
            <person name="Kushwaha B."/>
            <person name="Joshi C.G."/>
            <person name="Kumar D."/>
            <person name="Nagpure N.S."/>
            <person name="Sahoo L."/>
            <person name="Das S.P."/>
            <person name="Bit A."/>
            <person name="Patnaik S."/>
            <person name="Meher P.K."/>
            <person name="Jayasankar P."/>
            <person name="Koringa P.G."/>
            <person name="Patel N.V."/>
            <person name="Hinsu A.T."/>
            <person name="Kumar R."/>
            <person name="Pandey M."/>
            <person name="Agarwal S."/>
            <person name="Srivastava S."/>
            <person name="Singh M."/>
            <person name="Iquebal M.A."/>
            <person name="Jaiswal S."/>
            <person name="Angadi U.B."/>
            <person name="Kumar N."/>
            <person name="Raza M."/>
            <person name="Shah T.M."/>
            <person name="Rai A."/>
            <person name="Jena J.K."/>
        </authorList>
    </citation>
    <scope>NUCLEOTIDE SEQUENCE [LARGE SCALE GENOMIC DNA]</scope>
    <source>
        <strain evidence="11">DASCIFA01</strain>
        <tissue evidence="11">Testis</tissue>
    </source>
</reference>
<dbReference type="Gene3D" id="3.30.710.10">
    <property type="entry name" value="Potassium Channel Kv1.1, Chain A"/>
    <property type="match status" value="1"/>
</dbReference>
<keyword evidence="3" id="KW-0378">Hydrolase</keyword>
<evidence type="ECO:0000256" key="7">
    <source>
        <dbReference type="PIRSR" id="PIRSR609283-1"/>
    </source>
</evidence>
<evidence type="ECO:0000256" key="5">
    <source>
        <dbReference type="ARBA" id="ARBA00023157"/>
    </source>
</evidence>
<comment type="caution">
    <text evidence="11">The sequence shown here is derived from an EMBL/GenBank/DDBJ whole genome shotgun (WGS) entry which is preliminary data.</text>
</comment>
<dbReference type="GO" id="GO:0005509">
    <property type="term" value="F:calcium ion binding"/>
    <property type="evidence" value="ECO:0007669"/>
    <property type="project" value="InterPro"/>
</dbReference>
<feature type="disulfide bond" evidence="8">
    <location>
        <begin position="278"/>
        <end position="288"/>
    </location>
</feature>
<dbReference type="SUPFAM" id="SSF101887">
    <property type="entry name" value="Apyrase"/>
    <property type="match status" value="1"/>
</dbReference>
<evidence type="ECO:0000256" key="6">
    <source>
        <dbReference type="ARBA" id="ARBA00025738"/>
    </source>
</evidence>
<name>A0A498M3M0_LABRO</name>